<evidence type="ECO:0000256" key="5">
    <source>
        <dbReference type="ARBA" id="ARBA00022597"/>
    </source>
</evidence>
<dbReference type="GO" id="GO:0015288">
    <property type="term" value="F:porin activity"/>
    <property type="evidence" value="ECO:0007669"/>
    <property type="project" value="UniProtKB-KW"/>
</dbReference>
<keyword evidence="3" id="KW-0813">Transport</keyword>
<dbReference type="PANTHER" id="PTHR33619:SF3">
    <property type="entry name" value="POLYSACCHARIDE EXPORT PROTEIN GFCE-RELATED"/>
    <property type="match status" value="1"/>
</dbReference>
<evidence type="ECO:0000256" key="11">
    <source>
        <dbReference type="ARBA" id="ARBA00023136"/>
    </source>
</evidence>
<keyword evidence="14" id="KW-0449">Lipoprotein</keyword>
<keyword evidence="7" id="KW-0732">Signal</keyword>
<evidence type="ECO:0000256" key="7">
    <source>
        <dbReference type="ARBA" id="ARBA00022729"/>
    </source>
</evidence>
<feature type="domain" description="SLBB" evidence="16">
    <location>
        <begin position="161"/>
        <end position="242"/>
    </location>
</feature>
<evidence type="ECO:0000256" key="14">
    <source>
        <dbReference type="ARBA" id="ARBA00023288"/>
    </source>
</evidence>
<evidence type="ECO:0000313" key="18">
    <source>
        <dbReference type="Proteomes" id="UP000239724"/>
    </source>
</evidence>
<name>A0A2S6NNF0_RHOGL</name>
<comment type="similarity">
    <text evidence="2">Belongs to the BexD/CtrA/VexA family.</text>
</comment>
<evidence type="ECO:0000256" key="13">
    <source>
        <dbReference type="ARBA" id="ARBA00023237"/>
    </source>
</evidence>
<keyword evidence="8" id="KW-0625">Polysaccharide transport</keyword>
<protein>
    <recommendedName>
        <fullName evidence="19">Sugar ABC transporter substrate-binding protein</fullName>
    </recommendedName>
</protein>
<comment type="caution">
    <text evidence="17">The sequence shown here is derived from an EMBL/GenBank/DDBJ whole genome shotgun (WGS) entry which is preliminary data.</text>
</comment>
<dbReference type="GO" id="GO:0009279">
    <property type="term" value="C:cell outer membrane"/>
    <property type="evidence" value="ECO:0007669"/>
    <property type="project" value="UniProtKB-SubCell"/>
</dbReference>
<evidence type="ECO:0000259" key="16">
    <source>
        <dbReference type="Pfam" id="PF22461"/>
    </source>
</evidence>
<dbReference type="AlphaFoldDB" id="A0A2S6NNF0"/>
<dbReference type="InterPro" id="IPR054765">
    <property type="entry name" value="SLBB_dom"/>
</dbReference>
<keyword evidence="13" id="KW-0998">Cell outer membrane</keyword>
<reference evidence="17 18" key="1">
    <citation type="journal article" date="2018" name="Arch. Microbiol.">
        <title>New insights into the metabolic potential of the phototrophic purple bacterium Rhodopila globiformis DSM 161(T) from its draft genome sequence and evidence for a vanadium-dependent nitrogenase.</title>
        <authorList>
            <person name="Imhoff J.F."/>
            <person name="Rahn T."/>
            <person name="Kunzel S."/>
            <person name="Neulinger S.C."/>
        </authorList>
    </citation>
    <scope>NUCLEOTIDE SEQUENCE [LARGE SCALE GENOMIC DNA]</scope>
    <source>
        <strain evidence="17 18">DSM 161</strain>
    </source>
</reference>
<keyword evidence="18" id="KW-1185">Reference proteome</keyword>
<keyword evidence="12" id="KW-0564">Palmitate</keyword>
<evidence type="ECO:0000256" key="2">
    <source>
        <dbReference type="ARBA" id="ARBA00009450"/>
    </source>
</evidence>
<keyword evidence="10" id="KW-0626">Porin</keyword>
<keyword evidence="11" id="KW-0472">Membrane</keyword>
<evidence type="ECO:0000256" key="12">
    <source>
        <dbReference type="ARBA" id="ARBA00023139"/>
    </source>
</evidence>
<dbReference type="GO" id="GO:0006811">
    <property type="term" value="P:monoatomic ion transport"/>
    <property type="evidence" value="ECO:0007669"/>
    <property type="project" value="UniProtKB-KW"/>
</dbReference>
<keyword evidence="5" id="KW-0762">Sugar transport</keyword>
<dbReference type="Pfam" id="PF02563">
    <property type="entry name" value="Poly_export"/>
    <property type="match status" value="1"/>
</dbReference>
<dbReference type="GO" id="GO:0046930">
    <property type="term" value="C:pore complex"/>
    <property type="evidence" value="ECO:0007669"/>
    <property type="project" value="UniProtKB-KW"/>
</dbReference>
<dbReference type="PANTHER" id="PTHR33619">
    <property type="entry name" value="POLYSACCHARIDE EXPORT PROTEIN GFCE-RELATED"/>
    <property type="match status" value="1"/>
</dbReference>
<dbReference type="Gene3D" id="3.10.560.10">
    <property type="entry name" value="Outer membrane lipoprotein wza domain like"/>
    <property type="match status" value="1"/>
</dbReference>
<dbReference type="EMBL" id="NHRY01000040">
    <property type="protein sequence ID" value="PPQ38468.1"/>
    <property type="molecule type" value="Genomic_DNA"/>
</dbReference>
<evidence type="ECO:0000256" key="6">
    <source>
        <dbReference type="ARBA" id="ARBA00022692"/>
    </source>
</evidence>
<evidence type="ECO:0000256" key="9">
    <source>
        <dbReference type="ARBA" id="ARBA00023065"/>
    </source>
</evidence>
<proteinExistence type="inferred from homology"/>
<keyword evidence="6" id="KW-0812">Transmembrane</keyword>
<evidence type="ECO:0000259" key="15">
    <source>
        <dbReference type="Pfam" id="PF02563"/>
    </source>
</evidence>
<keyword evidence="4" id="KW-1134">Transmembrane beta strand</keyword>
<dbReference type="NCBIfam" id="TIGR03027">
    <property type="entry name" value="pepcterm_export"/>
    <property type="match status" value="1"/>
</dbReference>
<feature type="domain" description="Polysaccharide export protein N-terminal" evidence="15">
    <location>
        <begin position="77"/>
        <end position="151"/>
    </location>
</feature>
<dbReference type="GO" id="GO:0015159">
    <property type="term" value="F:polysaccharide transmembrane transporter activity"/>
    <property type="evidence" value="ECO:0007669"/>
    <property type="project" value="InterPro"/>
</dbReference>
<evidence type="ECO:0000313" key="17">
    <source>
        <dbReference type="EMBL" id="PPQ38468.1"/>
    </source>
</evidence>
<accession>A0A2S6NNF0</accession>
<evidence type="ECO:0000256" key="1">
    <source>
        <dbReference type="ARBA" id="ARBA00004571"/>
    </source>
</evidence>
<dbReference type="OrthoDB" id="9808421at2"/>
<dbReference type="Proteomes" id="UP000239724">
    <property type="component" value="Unassembled WGS sequence"/>
</dbReference>
<gene>
    <name evidence="17" type="ORF">CCS01_02285</name>
</gene>
<keyword evidence="9" id="KW-0406">Ion transport</keyword>
<dbReference type="Pfam" id="PF22461">
    <property type="entry name" value="SLBB_2"/>
    <property type="match status" value="1"/>
</dbReference>
<organism evidence="17 18">
    <name type="scientific">Rhodopila globiformis</name>
    <name type="common">Rhodopseudomonas globiformis</name>
    <dbReference type="NCBI Taxonomy" id="1071"/>
    <lineage>
        <taxon>Bacteria</taxon>
        <taxon>Pseudomonadati</taxon>
        <taxon>Pseudomonadota</taxon>
        <taxon>Alphaproteobacteria</taxon>
        <taxon>Acetobacterales</taxon>
        <taxon>Acetobacteraceae</taxon>
        <taxon>Rhodopila</taxon>
    </lineage>
</organism>
<dbReference type="InterPro" id="IPR049712">
    <property type="entry name" value="Poly_export"/>
</dbReference>
<comment type="subcellular location">
    <subcellularLocation>
        <location evidence="1">Cell outer membrane</location>
        <topology evidence="1">Multi-pass membrane protein</topology>
    </subcellularLocation>
</comment>
<evidence type="ECO:0000256" key="10">
    <source>
        <dbReference type="ARBA" id="ARBA00023114"/>
    </source>
</evidence>
<evidence type="ECO:0000256" key="8">
    <source>
        <dbReference type="ARBA" id="ARBA00023047"/>
    </source>
</evidence>
<evidence type="ECO:0000256" key="4">
    <source>
        <dbReference type="ARBA" id="ARBA00022452"/>
    </source>
</evidence>
<evidence type="ECO:0008006" key="19">
    <source>
        <dbReference type="Google" id="ProtNLM"/>
    </source>
</evidence>
<dbReference type="InterPro" id="IPR017477">
    <property type="entry name" value="PEP-CTERM_polysacc_export"/>
</dbReference>
<sequence length="247" mass="26405">MPVRSAGHRPPRRQALPEVDVTRLNRPDPTRRQTARRGPAAAALRVALALALALPAAGCGASATSPAPAAKGNSATPDQDYVIGSGDQLSVFVYHNPDLSEADVAVRPDGRISTPLIEDIVAAGKTPTQLAREIEKKLAKYIQDPNVTVIVRSFVGPSDRQVRVIGEATDPVAIPYRDGMTLLDVMIATKGLTKFAAGNRAQIIRLGLNGKQQIIKVRLSDLIKDGDISQNIAMKPGDTLIIPQSWF</sequence>
<evidence type="ECO:0000256" key="3">
    <source>
        <dbReference type="ARBA" id="ARBA00022448"/>
    </source>
</evidence>
<dbReference type="InterPro" id="IPR003715">
    <property type="entry name" value="Poly_export_N"/>
</dbReference>